<dbReference type="Gene3D" id="2.70.70.10">
    <property type="entry name" value="Glucose Permease (Domain IIA)"/>
    <property type="match status" value="1"/>
</dbReference>
<dbReference type="KEGG" id="ccv:CCV52592_0480"/>
<evidence type="ECO:0000256" key="2">
    <source>
        <dbReference type="SAM" id="Coils"/>
    </source>
</evidence>
<evidence type="ECO:0000256" key="4">
    <source>
        <dbReference type="SAM" id="SignalP"/>
    </source>
</evidence>
<dbReference type="STRING" id="360105.CCV52592_0480"/>
<gene>
    <name evidence="6" type="ORF">CCV52592_0480</name>
</gene>
<dbReference type="InterPro" id="IPR016047">
    <property type="entry name" value="M23ase_b-sheet_dom"/>
</dbReference>
<dbReference type="RefSeq" id="WP_011992049.1">
    <property type="nucleotide sequence ID" value="NC_009715.2"/>
</dbReference>
<keyword evidence="1 4" id="KW-0732">Signal</keyword>
<dbReference type="InterPro" id="IPR011055">
    <property type="entry name" value="Dup_hybrid_motif"/>
</dbReference>
<dbReference type="PANTHER" id="PTHR21666">
    <property type="entry name" value="PEPTIDASE-RELATED"/>
    <property type="match status" value="1"/>
</dbReference>
<feature type="compositionally biased region" description="Basic and acidic residues" evidence="3">
    <location>
        <begin position="239"/>
        <end position="251"/>
    </location>
</feature>
<evidence type="ECO:0000259" key="5">
    <source>
        <dbReference type="Pfam" id="PF01551"/>
    </source>
</evidence>
<dbReference type="AlphaFoldDB" id="A7GXE6"/>
<reference evidence="6" key="1">
    <citation type="submission" date="2016-07" db="EMBL/GenBank/DDBJ databases">
        <title>Comparative genomics of the Campylobacter concisus group.</title>
        <authorList>
            <person name="Miller W.G."/>
            <person name="Yee E."/>
            <person name="Chapman M.H."/>
            <person name="Huynh S."/>
            <person name="Bono J.L."/>
            <person name="On S.L.W."/>
            <person name="StLeger J."/>
            <person name="Foster G."/>
            <person name="Parker C.T."/>
        </authorList>
    </citation>
    <scope>NUCLEOTIDE SEQUENCE</scope>
    <source>
        <strain evidence="6">525.92</strain>
    </source>
</reference>
<name>A7GXE6_CAMC5</name>
<sequence length="408" mass="45512">MRKFIFILAFLSGLLAAPSTQEKIKDSTSSLRSSEAMSQQLNKKLDDLASDIVSGEKKLKGIGSDISNLKSQISALEGNATNALGELDKLTKQNQELAKTQKELEQNMIRIIAEDLSFDLLLSGDESKESEDSIMVSQILTKLNSITKEDFKKLSKNYEDTINQIKSQSSKINEINSSIKNYRRKQSDLVALESNQKSTINNLKRDKEIYTKKLAKLQAQQDELRKTLEQLAIMQKREDAAAQEARRKAEQKTAGGKPKNEGSGVKQMGSSYQTSSVKRYTGAKTIAPLEGFSVKQKFGNYVDPIYNIKIFNESVVLRSNTPDAKVKSVLNGKVVFAKQTPMLDNVVIVENDNGIHTIYAHLSQIAPTIKVGSMVQKGYVIGRVRNDLTFEVTQKNYHIDPLELISLK</sequence>
<evidence type="ECO:0000313" key="6">
    <source>
        <dbReference type="EMBL" id="EAU00779.1"/>
    </source>
</evidence>
<evidence type="ECO:0000313" key="7">
    <source>
        <dbReference type="Proteomes" id="UP000006380"/>
    </source>
</evidence>
<organism evidence="6 7">
    <name type="scientific">Campylobacter curvus (strain 525.92)</name>
    <dbReference type="NCBI Taxonomy" id="360105"/>
    <lineage>
        <taxon>Bacteria</taxon>
        <taxon>Pseudomonadati</taxon>
        <taxon>Campylobacterota</taxon>
        <taxon>Epsilonproteobacteria</taxon>
        <taxon>Campylobacterales</taxon>
        <taxon>Campylobacteraceae</taxon>
        <taxon>Campylobacter</taxon>
    </lineage>
</organism>
<dbReference type="PANTHER" id="PTHR21666:SF289">
    <property type="entry name" value="L-ALA--D-GLU ENDOPEPTIDASE"/>
    <property type="match status" value="1"/>
</dbReference>
<feature type="coiled-coil region" evidence="2">
    <location>
        <begin position="31"/>
        <end position="114"/>
    </location>
</feature>
<feature type="signal peptide" evidence="4">
    <location>
        <begin position="1"/>
        <end position="16"/>
    </location>
</feature>
<proteinExistence type="predicted"/>
<dbReference type="Proteomes" id="UP000006380">
    <property type="component" value="Chromosome"/>
</dbReference>
<feature type="coiled-coil region" evidence="2">
    <location>
        <begin position="148"/>
        <end position="237"/>
    </location>
</feature>
<dbReference type="SUPFAM" id="SSF51261">
    <property type="entry name" value="Duplicated hybrid motif"/>
    <property type="match status" value="1"/>
</dbReference>
<protein>
    <submittedName>
        <fullName evidence="6">Zinc metallopeptidase, M23 family</fullName>
    </submittedName>
</protein>
<accession>A7GXE6</accession>
<dbReference type="HOGENOM" id="CLU_688449_0_0_7"/>
<dbReference type="GO" id="GO:0004222">
    <property type="term" value="F:metalloendopeptidase activity"/>
    <property type="evidence" value="ECO:0007669"/>
    <property type="project" value="TreeGrafter"/>
</dbReference>
<dbReference type="CDD" id="cd12797">
    <property type="entry name" value="M23_peptidase"/>
    <property type="match status" value="1"/>
</dbReference>
<feature type="domain" description="M23ase beta-sheet core" evidence="5">
    <location>
        <begin position="322"/>
        <end position="401"/>
    </location>
</feature>
<dbReference type="EMBL" id="CP000767">
    <property type="protein sequence ID" value="EAU00779.1"/>
    <property type="molecule type" value="Genomic_DNA"/>
</dbReference>
<dbReference type="OrthoDB" id="5372565at2"/>
<evidence type="ECO:0000256" key="1">
    <source>
        <dbReference type="ARBA" id="ARBA00022729"/>
    </source>
</evidence>
<dbReference type="InterPro" id="IPR050570">
    <property type="entry name" value="Cell_wall_metabolism_enzyme"/>
</dbReference>
<keyword evidence="7" id="KW-1185">Reference proteome</keyword>
<keyword evidence="2" id="KW-0175">Coiled coil</keyword>
<evidence type="ECO:0000256" key="3">
    <source>
        <dbReference type="SAM" id="MobiDB-lite"/>
    </source>
</evidence>
<feature type="chain" id="PRO_5002707484" evidence="4">
    <location>
        <begin position="17"/>
        <end position="408"/>
    </location>
</feature>
<feature type="region of interest" description="Disordered" evidence="3">
    <location>
        <begin position="239"/>
        <end position="270"/>
    </location>
</feature>
<dbReference type="Pfam" id="PF01551">
    <property type="entry name" value="Peptidase_M23"/>
    <property type="match status" value="1"/>
</dbReference>